<sequence>MRRYICLLFCIAMSLLLLAGCKSSSNSHSSKVLDWEPTIYKTVNNLEGVTMTVKEGTVTSTGLTVIFENSSDKQCIFGEYFHLEKKIDTNWYQVPVTLDDNYGFNDIGYDLDPSGVEEWTVNWDWLYGRLDSGEYRIVKNILDFRKPGDFEEHYLAAEFTVNEN</sequence>
<keyword evidence="4" id="KW-1185">Reference proteome</keyword>
<dbReference type="STRING" id="1314751.GCA_001591425_00215"/>
<protein>
    <recommendedName>
        <fullName evidence="2">Bacterial Ig-like domain-containing protein</fullName>
    </recommendedName>
</protein>
<evidence type="ECO:0000313" key="4">
    <source>
        <dbReference type="Proteomes" id="UP000215224"/>
    </source>
</evidence>
<proteinExistence type="predicted"/>
<feature type="chain" id="PRO_5038466409" description="Bacterial Ig-like domain-containing protein" evidence="1">
    <location>
        <begin position="20"/>
        <end position="164"/>
    </location>
</feature>
<organism evidence="3 4">
    <name type="scientific">Sutcliffiella cohnii</name>
    <dbReference type="NCBI Taxonomy" id="33932"/>
    <lineage>
        <taxon>Bacteria</taxon>
        <taxon>Bacillati</taxon>
        <taxon>Bacillota</taxon>
        <taxon>Bacilli</taxon>
        <taxon>Bacillales</taxon>
        <taxon>Bacillaceae</taxon>
        <taxon>Sutcliffiella</taxon>
    </lineage>
</organism>
<dbReference type="Pfam" id="PF20251">
    <property type="entry name" value="Big_14"/>
    <property type="match status" value="1"/>
</dbReference>
<dbReference type="KEGG" id="bcoh:BC6307_11695"/>
<feature type="domain" description="Bacterial Ig-like" evidence="2">
    <location>
        <begin position="47"/>
        <end position="159"/>
    </location>
</feature>
<name>A0A223KRF0_9BACI</name>
<dbReference type="PROSITE" id="PS51257">
    <property type="entry name" value="PROKAR_LIPOPROTEIN"/>
    <property type="match status" value="1"/>
</dbReference>
<dbReference type="InterPro" id="IPR046878">
    <property type="entry name" value="Big_14"/>
</dbReference>
<feature type="signal peptide" evidence="1">
    <location>
        <begin position="1"/>
        <end position="19"/>
    </location>
</feature>
<dbReference type="EMBL" id="CP018866">
    <property type="protein sequence ID" value="AST91893.1"/>
    <property type="molecule type" value="Genomic_DNA"/>
</dbReference>
<evidence type="ECO:0000313" key="3">
    <source>
        <dbReference type="EMBL" id="AST91893.1"/>
    </source>
</evidence>
<dbReference type="Proteomes" id="UP000215224">
    <property type="component" value="Chromosome"/>
</dbReference>
<gene>
    <name evidence="3" type="ORF">BC6307_11695</name>
</gene>
<dbReference type="AlphaFoldDB" id="A0A223KRF0"/>
<dbReference type="RefSeq" id="WP_066411007.1">
    <property type="nucleotide sequence ID" value="NZ_CP018866.1"/>
</dbReference>
<evidence type="ECO:0000256" key="1">
    <source>
        <dbReference type="SAM" id="SignalP"/>
    </source>
</evidence>
<accession>A0A223KRF0</accession>
<keyword evidence="1" id="KW-0732">Signal</keyword>
<reference evidence="3" key="1">
    <citation type="submission" date="2016-12" db="EMBL/GenBank/DDBJ databases">
        <title>The whole genome sequencing and assembly of Bacillus cohnii DSM 6307T strain.</title>
        <authorList>
            <person name="Lee Y.-J."/>
            <person name="Yi H."/>
            <person name="Bahn Y.-S."/>
            <person name="Kim J.F."/>
            <person name="Lee D.-W."/>
        </authorList>
    </citation>
    <scope>NUCLEOTIDE SEQUENCE [LARGE SCALE GENOMIC DNA]</scope>
    <source>
        <strain evidence="3">DSM 6307</strain>
    </source>
</reference>
<evidence type="ECO:0000259" key="2">
    <source>
        <dbReference type="Pfam" id="PF20251"/>
    </source>
</evidence>